<keyword evidence="3" id="KW-1185">Reference proteome</keyword>
<dbReference type="InterPro" id="IPR036806">
    <property type="entry name" value="YozE_SAM-like_sf"/>
</dbReference>
<dbReference type="PIRSF" id="PIRSF037262">
    <property type="entry name" value="UCP037262"/>
    <property type="match status" value="1"/>
</dbReference>
<dbReference type="InterPro" id="IPR023089">
    <property type="entry name" value="YozE_SAM-like"/>
</dbReference>
<feature type="domain" description="YozE SAM-like" evidence="1">
    <location>
        <begin position="3"/>
        <end position="69"/>
    </location>
</feature>
<reference evidence="3" key="1">
    <citation type="journal article" date="2019" name="Int. J. Syst. Evol. Microbiol.">
        <title>The Global Catalogue of Microorganisms (GCM) 10K type strain sequencing project: providing services to taxonomists for standard genome sequencing and annotation.</title>
        <authorList>
            <consortium name="The Broad Institute Genomics Platform"/>
            <consortium name="The Broad Institute Genome Sequencing Center for Infectious Disease"/>
            <person name="Wu L."/>
            <person name="Ma J."/>
        </authorList>
    </citation>
    <scope>NUCLEOTIDE SEQUENCE [LARGE SCALE GENOMIC DNA]</scope>
    <source>
        <strain evidence="3">KCTC 13528</strain>
    </source>
</reference>
<dbReference type="NCBIfam" id="NF010193">
    <property type="entry name" value="PRK13672.1"/>
    <property type="match status" value="1"/>
</dbReference>
<evidence type="ECO:0000259" key="1">
    <source>
        <dbReference type="Pfam" id="PF06855"/>
    </source>
</evidence>
<dbReference type="Pfam" id="PF06855">
    <property type="entry name" value="YozE_SAM_like"/>
    <property type="match status" value="1"/>
</dbReference>
<evidence type="ECO:0000313" key="2">
    <source>
        <dbReference type="EMBL" id="MFD2912927.1"/>
    </source>
</evidence>
<evidence type="ECO:0000313" key="3">
    <source>
        <dbReference type="Proteomes" id="UP001597561"/>
    </source>
</evidence>
<gene>
    <name evidence="2" type="ORF">ACFS5P_13660</name>
</gene>
<protein>
    <submittedName>
        <fullName evidence="2">YozE family protein</fullName>
    </submittedName>
</protein>
<sequence>MKTFYHYVLKYREPVARDSKEELANKIYDDSSFPKRSKNYDEISSYIETSDIYYSLAVTFDELWDEYKNDKR</sequence>
<proteinExistence type="predicted"/>
<dbReference type="EMBL" id="JBHUPG010000027">
    <property type="protein sequence ID" value="MFD2912927.1"/>
    <property type="molecule type" value="Genomic_DNA"/>
</dbReference>
<dbReference type="RefSeq" id="WP_204727629.1">
    <property type="nucleotide sequence ID" value="NZ_JAFBDK010000001.1"/>
</dbReference>
<dbReference type="Gene3D" id="1.10.150.260">
    <property type="entry name" value="YozE SAM-like"/>
    <property type="match status" value="1"/>
</dbReference>
<dbReference type="SUPFAM" id="SSF140652">
    <property type="entry name" value="YozE-like"/>
    <property type="match status" value="1"/>
</dbReference>
<organism evidence="2 3">
    <name type="scientific">Jeotgalibacillus terrae</name>
    <dbReference type="NCBI Taxonomy" id="587735"/>
    <lineage>
        <taxon>Bacteria</taxon>
        <taxon>Bacillati</taxon>
        <taxon>Bacillota</taxon>
        <taxon>Bacilli</taxon>
        <taxon>Bacillales</taxon>
        <taxon>Caryophanaceae</taxon>
        <taxon>Jeotgalibacillus</taxon>
    </lineage>
</organism>
<name>A0ABW5ZK90_9BACL</name>
<accession>A0ABW5ZK90</accession>
<comment type="caution">
    <text evidence="2">The sequence shown here is derived from an EMBL/GenBank/DDBJ whole genome shotgun (WGS) entry which is preliminary data.</text>
</comment>
<dbReference type="Proteomes" id="UP001597561">
    <property type="component" value="Unassembled WGS sequence"/>
</dbReference>
<dbReference type="InterPro" id="IPR010673">
    <property type="entry name" value="UPF0346"/>
</dbReference>